<organism evidence="8 9">
    <name type="scientific">Phytophthora sojae (strain P6497)</name>
    <name type="common">Soybean stem and root rot agent</name>
    <name type="synonym">Phytophthora megasperma f. sp. glycines</name>
    <dbReference type="NCBI Taxonomy" id="1094619"/>
    <lineage>
        <taxon>Eukaryota</taxon>
        <taxon>Sar</taxon>
        <taxon>Stramenopiles</taxon>
        <taxon>Oomycota</taxon>
        <taxon>Peronosporomycetes</taxon>
        <taxon>Peronosporales</taxon>
        <taxon>Peronosporaceae</taxon>
        <taxon>Phytophthora</taxon>
    </lineage>
</organism>
<evidence type="ECO:0000256" key="3">
    <source>
        <dbReference type="ARBA" id="ARBA00022525"/>
    </source>
</evidence>
<comment type="subcellular location">
    <subcellularLocation>
        <location evidence="1">Secreted</location>
    </subcellularLocation>
</comment>
<dbReference type="SUPFAM" id="SSF48647">
    <property type="entry name" value="Fungal elicitin"/>
    <property type="match status" value="1"/>
</dbReference>
<feature type="region of interest" description="Disordered" evidence="6">
    <location>
        <begin position="126"/>
        <end position="226"/>
    </location>
</feature>
<dbReference type="InterPro" id="IPR002200">
    <property type="entry name" value="Elicitin"/>
</dbReference>
<keyword evidence="7" id="KW-0732">Signal</keyword>
<protein>
    <submittedName>
        <fullName evidence="8">Elicitin</fullName>
    </submittedName>
</protein>
<feature type="chain" id="PRO_5003472830" evidence="7">
    <location>
        <begin position="19"/>
        <end position="243"/>
    </location>
</feature>
<feature type="compositionally biased region" description="Low complexity" evidence="6">
    <location>
        <begin position="153"/>
        <end position="162"/>
    </location>
</feature>
<evidence type="ECO:0000256" key="4">
    <source>
        <dbReference type="ARBA" id="ARBA00022978"/>
    </source>
</evidence>
<dbReference type="InParanoid" id="G5A2R8"/>
<dbReference type="Proteomes" id="UP000002640">
    <property type="component" value="Unassembled WGS sequence"/>
</dbReference>
<evidence type="ECO:0000256" key="6">
    <source>
        <dbReference type="SAM" id="MobiDB-lite"/>
    </source>
</evidence>
<gene>
    <name evidence="8" type="primary">SOL11F</name>
    <name evidence="8" type="ORF">PHYSODRAFT_338664</name>
</gene>
<feature type="compositionally biased region" description="Low complexity" evidence="6">
    <location>
        <begin position="134"/>
        <end position="143"/>
    </location>
</feature>
<keyword evidence="3" id="KW-0964">Secreted</keyword>
<evidence type="ECO:0000256" key="7">
    <source>
        <dbReference type="SAM" id="SignalP"/>
    </source>
</evidence>
<dbReference type="SMART" id="SM01187">
    <property type="entry name" value="Elicitin"/>
    <property type="match status" value="1"/>
</dbReference>
<accession>G5A2R8</accession>
<evidence type="ECO:0000256" key="1">
    <source>
        <dbReference type="ARBA" id="ARBA00004613"/>
    </source>
</evidence>
<dbReference type="RefSeq" id="XP_009534819.1">
    <property type="nucleotide sequence ID" value="XM_009536524.1"/>
</dbReference>
<dbReference type="AlphaFoldDB" id="G5A2R8"/>
<feature type="compositionally biased region" description="Low complexity" evidence="6">
    <location>
        <begin position="200"/>
        <end position="226"/>
    </location>
</feature>
<name>G5A2R8_PHYSP</name>
<reference evidence="8 9" key="1">
    <citation type="journal article" date="2006" name="Science">
        <title>Phytophthora genome sequences uncover evolutionary origins and mechanisms of pathogenesis.</title>
        <authorList>
            <person name="Tyler B.M."/>
            <person name="Tripathy S."/>
            <person name="Zhang X."/>
            <person name="Dehal P."/>
            <person name="Jiang R.H."/>
            <person name="Aerts A."/>
            <person name="Arredondo F.D."/>
            <person name="Baxter L."/>
            <person name="Bensasson D."/>
            <person name="Beynon J.L."/>
            <person name="Chapman J."/>
            <person name="Damasceno C.M."/>
            <person name="Dorrance A.E."/>
            <person name="Dou D."/>
            <person name="Dickerman A.W."/>
            <person name="Dubchak I.L."/>
            <person name="Garbelotto M."/>
            <person name="Gijzen M."/>
            <person name="Gordon S.G."/>
            <person name="Govers F."/>
            <person name="Grunwald N.J."/>
            <person name="Huang W."/>
            <person name="Ivors K.L."/>
            <person name="Jones R.W."/>
            <person name="Kamoun S."/>
            <person name="Krampis K."/>
            <person name="Lamour K.H."/>
            <person name="Lee M.K."/>
            <person name="McDonald W.H."/>
            <person name="Medina M."/>
            <person name="Meijer H.J."/>
            <person name="Nordberg E.K."/>
            <person name="Maclean D.J."/>
            <person name="Ospina-Giraldo M.D."/>
            <person name="Morris P.F."/>
            <person name="Phuntumart V."/>
            <person name="Putnam N.H."/>
            <person name="Rash S."/>
            <person name="Rose J.K."/>
            <person name="Sakihama Y."/>
            <person name="Salamov A.A."/>
            <person name="Savidor A."/>
            <person name="Scheuring C.F."/>
            <person name="Smith B.M."/>
            <person name="Sobral B.W."/>
            <person name="Terry A."/>
            <person name="Torto-Alalibo T.A."/>
            <person name="Win J."/>
            <person name="Xu Z."/>
            <person name="Zhang H."/>
            <person name="Grigoriev I.V."/>
            <person name="Rokhsar D.S."/>
            <person name="Boore J.L."/>
        </authorList>
    </citation>
    <scope>NUCLEOTIDE SEQUENCE [LARGE SCALE GENOMIC DNA]</scope>
    <source>
        <strain evidence="8 9">P6497</strain>
    </source>
</reference>
<dbReference type="Gene3D" id="1.10.239.10">
    <property type="entry name" value="Elicitin domain"/>
    <property type="match status" value="1"/>
</dbReference>
<keyword evidence="4" id="KW-0928">Hypersensitive response elicitation</keyword>
<feature type="signal peptide" evidence="7">
    <location>
        <begin position="1"/>
        <end position="18"/>
    </location>
</feature>
<keyword evidence="9" id="KW-1185">Reference proteome</keyword>
<comment type="similarity">
    <text evidence="2">Belongs to the elicitin family.</text>
</comment>
<dbReference type="GO" id="GO:0005576">
    <property type="term" value="C:extracellular region"/>
    <property type="evidence" value="ECO:0007669"/>
    <property type="project" value="UniProtKB-SubCell"/>
</dbReference>
<evidence type="ECO:0000256" key="2">
    <source>
        <dbReference type="ARBA" id="ARBA00009544"/>
    </source>
</evidence>
<dbReference type="KEGG" id="psoj:PHYSODRAFT_338664"/>
<evidence type="ECO:0000313" key="8">
    <source>
        <dbReference type="EMBL" id="EGZ09958.1"/>
    </source>
</evidence>
<dbReference type="InterPro" id="IPR036470">
    <property type="entry name" value="Elicitin_sf"/>
</dbReference>
<keyword evidence="5" id="KW-1015">Disulfide bond</keyword>
<evidence type="ECO:0000256" key="5">
    <source>
        <dbReference type="ARBA" id="ARBA00023157"/>
    </source>
</evidence>
<dbReference type="GeneID" id="20647611"/>
<dbReference type="EMBL" id="JH159159">
    <property type="protein sequence ID" value="EGZ09958.1"/>
    <property type="molecule type" value="Genomic_DNA"/>
</dbReference>
<feature type="compositionally biased region" description="Low complexity" evidence="6">
    <location>
        <begin position="173"/>
        <end position="193"/>
    </location>
</feature>
<proteinExistence type="inferred from homology"/>
<dbReference type="GO" id="GO:0052040">
    <property type="term" value="P:symbiont-mediated perturbation of host programmed cell death"/>
    <property type="evidence" value="ECO:0007669"/>
    <property type="project" value="UniProtKB-KW"/>
</dbReference>
<evidence type="ECO:0000313" key="9">
    <source>
        <dbReference type="Proteomes" id="UP000002640"/>
    </source>
</evidence>
<dbReference type="OMA" id="STIHECS"/>
<sequence length="243" mass="23681">MKAAISSLLLAAFAVTNAANCGVSKLAAIANSADASSCKLGSNFVVPVESTVNAIVTNLESFCADESCGHVLEALQDIGECSIDGEGLRQSVVNPIKAVCSATRALRAADGSHQHGSTMEISLGSMEMEDSHDATSSSTATESSEMEDSHDIASSASGSAAAGDDDDHDSHDTVSSTATSSTGSIATSSAAGSSTGGATTGSKATSSNSTSSTQAPSASSTSSAGSVSVALGSVVLAVAAAFA</sequence>
<dbReference type="Pfam" id="PF00964">
    <property type="entry name" value="Elicitin"/>
    <property type="match status" value="1"/>
</dbReference>